<reference evidence="1" key="1">
    <citation type="journal article" date="2014" name="Front. Microbiol.">
        <title>High frequency of phylogenetically diverse reductive dehalogenase-homologous genes in deep subseafloor sedimentary metagenomes.</title>
        <authorList>
            <person name="Kawai M."/>
            <person name="Futagami T."/>
            <person name="Toyoda A."/>
            <person name="Takaki Y."/>
            <person name="Nishi S."/>
            <person name="Hori S."/>
            <person name="Arai W."/>
            <person name="Tsubouchi T."/>
            <person name="Morono Y."/>
            <person name="Uchiyama I."/>
            <person name="Ito T."/>
            <person name="Fujiyama A."/>
            <person name="Inagaki F."/>
            <person name="Takami H."/>
        </authorList>
    </citation>
    <scope>NUCLEOTIDE SEQUENCE</scope>
    <source>
        <strain evidence="1">Expedition CK06-06</strain>
    </source>
</reference>
<protein>
    <submittedName>
        <fullName evidence="1">Uncharacterized protein</fullName>
    </submittedName>
</protein>
<evidence type="ECO:0000313" key="1">
    <source>
        <dbReference type="EMBL" id="GAI84149.1"/>
    </source>
</evidence>
<comment type="caution">
    <text evidence="1">The sequence shown here is derived from an EMBL/GenBank/DDBJ whole genome shotgun (WGS) entry which is preliminary data.</text>
</comment>
<dbReference type="AlphaFoldDB" id="X1TVT3"/>
<gene>
    <name evidence="1" type="ORF">S12H4_25056</name>
</gene>
<name>X1TVT3_9ZZZZ</name>
<dbReference type="EMBL" id="BARW01013850">
    <property type="protein sequence ID" value="GAI84149.1"/>
    <property type="molecule type" value="Genomic_DNA"/>
</dbReference>
<sequence length="55" mass="6397">MSSENLIHVKLEYDEALQSKKDILSSEISLLRIAKAIKKHRLLRSDELKTKAKLY</sequence>
<organism evidence="1">
    <name type="scientific">marine sediment metagenome</name>
    <dbReference type="NCBI Taxonomy" id="412755"/>
    <lineage>
        <taxon>unclassified sequences</taxon>
        <taxon>metagenomes</taxon>
        <taxon>ecological metagenomes</taxon>
    </lineage>
</organism>
<feature type="non-terminal residue" evidence="1">
    <location>
        <position position="55"/>
    </location>
</feature>
<proteinExistence type="predicted"/>
<accession>X1TVT3</accession>